<feature type="domain" description="Glycosyltransferase 2-like" evidence="1">
    <location>
        <begin position="5"/>
        <end position="173"/>
    </location>
</feature>
<dbReference type="PANTHER" id="PTHR22916">
    <property type="entry name" value="GLYCOSYLTRANSFERASE"/>
    <property type="match status" value="1"/>
</dbReference>
<dbReference type="CDD" id="cd04196">
    <property type="entry name" value="GT_2_like_d"/>
    <property type="match status" value="1"/>
</dbReference>
<dbReference type="Proteomes" id="UP000477285">
    <property type="component" value="Unassembled WGS sequence"/>
</dbReference>
<sequence length="326" mass="37404">MQSLILMTGFNGEKYICEQIESICRQTLKDWHLLIRDDGSSDKTIDIIRSFMAKDSRIELIKNETEQHGAYLNFWTLIEYAKALPAYDYYFFADQDDVWLPDKLEKMIAAIEEKKNLPVLAYADMQVVDGEGKLIYQSLNDIVGISEIGAYSEFFAHGYVSGCDAVINRKLFEVVPCFPLESRAIKIMSHDNYYTKFALALGEVDYLDFPVIQYRRHGDNVTSGNQYKLNAKKIYRKATGVFGELAKTHGRVYAQTLLTIEQMRKAGVITPDIERIEAGIKAGGIKGVSVLRKYHVRRKQKSRTIGLYVVMLLGTYKKYMKEFMEI</sequence>
<dbReference type="EMBL" id="WWVQ01000086">
    <property type="protein sequence ID" value="MZL35312.1"/>
    <property type="molecule type" value="Genomic_DNA"/>
</dbReference>
<evidence type="ECO:0000313" key="2">
    <source>
        <dbReference type="EMBL" id="MZL35312.1"/>
    </source>
</evidence>
<dbReference type="Gene3D" id="3.90.550.10">
    <property type="entry name" value="Spore Coat Polysaccharide Biosynthesis Protein SpsA, Chain A"/>
    <property type="match status" value="1"/>
</dbReference>
<protein>
    <submittedName>
        <fullName evidence="2">Glycosyltransferase</fullName>
    </submittedName>
</protein>
<dbReference type="RefSeq" id="WP_161234368.1">
    <property type="nucleotide sequence ID" value="NZ_JAAINE010000073.1"/>
</dbReference>
<organism evidence="2 3">
    <name type="scientific">Blautia wexlerae</name>
    <dbReference type="NCBI Taxonomy" id="418240"/>
    <lineage>
        <taxon>Bacteria</taxon>
        <taxon>Bacillati</taxon>
        <taxon>Bacillota</taxon>
        <taxon>Clostridia</taxon>
        <taxon>Lachnospirales</taxon>
        <taxon>Lachnospiraceae</taxon>
        <taxon>Blautia</taxon>
    </lineage>
</organism>
<dbReference type="GO" id="GO:0016758">
    <property type="term" value="F:hexosyltransferase activity"/>
    <property type="evidence" value="ECO:0007669"/>
    <property type="project" value="UniProtKB-ARBA"/>
</dbReference>
<dbReference type="AlphaFoldDB" id="A0A6L8T8K1"/>
<dbReference type="PANTHER" id="PTHR22916:SF3">
    <property type="entry name" value="UDP-GLCNAC:BETAGAL BETA-1,3-N-ACETYLGLUCOSAMINYLTRANSFERASE-LIKE PROTEIN 1"/>
    <property type="match status" value="1"/>
</dbReference>
<dbReference type="SUPFAM" id="SSF53448">
    <property type="entry name" value="Nucleotide-diphospho-sugar transferases"/>
    <property type="match status" value="1"/>
</dbReference>
<evidence type="ECO:0000259" key="1">
    <source>
        <dbReference type="Pfam" id="PF00535"/>
    </source>
</evidence>
<comment type="caution">
    <text evidence="2">The sequence shown here is derived from an EMBL/GenBank/DDBJ whole genome shotgun (WGS) entry which is preliminary data.</text>
</comment>
<dbReference type="InterPro" id="IPR029044">
    <property type="entry name" value="Nucleotide-diphossugar_trans"/>
</dbReference>
<proteinExistence type="predicted"/>
<accession>A0A6L8T8K1</accession>
<reference evidence="2 3" key="1">
    <citation type="journal article" date="2019" name="Nat. Med.">
        <title>A library of human gut bacterial isolates paired with longitudinal multiomics data enables mechanistic microbiome research.</title>
        <authorList>
            <person name="Poyet M."/>
            <person name="Groussin M."/>
            <person name="Gibbons S.M."/>
            <person name="Avila-Pacheco J."/>
            <person name="Jiang X."/>
            <person name="Kearney S.M."/>
            <person name="Perrotta A.R."/>
            <person name="Berdy B."/>
            <person name="Zhao S."/>
            <person name="Lieberman T.D."/>
            <person name="Swanson P.K."/>
            <person name="Smith M."/>
            <person name="Roesemann S."/>
            <person name="Alexander J.E."/>
            <person name="Rich S.A."/>
            <person name="Livny J."/>
            <person name="Vlamakis H."/>
            <person name="Clish C."/>
            <person name="Bullock K."/>
            <person name="Deik A."/>
            <person name="Scott J."/>
            <person name="Pierce K.A."/>
            <person name="Xavier R.J."/>
            <person name="Alm E.J."/>
        </authorList>
    </citation>
    <scope>NUCLEOTIDE SEQUENCE [LARGE SCALE GENOMIC DNA]</scope>
    <source>
        <strain evidence="2 3">BIOML-A1</strain>
    </source>
</reference>
<gene>
    <name evidence="2" type="ORF">GT728_19565</name>
</gene>
<dbReference type="InterPro" id="IPR001173">
    <property type="entry name" value="Glyco_trans_2-like"/>
</dbReference>
<keyword evidence="2" id="KW-0808">Transferase</keyword>
<dbReference type="Pfam" id="PF00535">
    <property type="entry name" value="Glycos_transf_2"/>
    <property type="match status" value="1"/>
</dbReference>
<evidence type="ECO:0000313" key="3">
    <source>
        <dbReference type="Proteomes" id="UP000477285"/>
    </source>
</evidence>
<name>A0A6L8T8K1_9FIRM</name>